<sequence>MTCLVLKCLIYLLEGGEDAHWLC</sequence>
<reference evidence="1" key="2">
    <citation type="journal article" date="2015" name="Fish Shellfish Immunol.">
        <title>Early steps in the European eel (Anguilla anguilla)-Vibrio vulnificus interaction in the gills: Role of the RtxA13 toxin.</title>
        <authorList>
            <person name="Callol A."/>
            <person name="Pajuelo D."/>
            <person name="Ebbesson L."/>
            <person name="Teles M."/>
            <person name="MacKenzie S."/>
            <person name="Amaro C."/>
        </authorList>
    </citation>
    <scope>NUCLEOTIDE SEQUENCE</scope>
</reference>
<name>A0A0E9TXJ3_ANGAN</name>
<accession>A0A0E9TXJ3</accession>
<evidence type="ECO:0000313" key="1">
    <source>
        <dbReference type="EMBL" id="JAH57458.1"/>
    </source>
</evidence>
<protein>
    <submittedName>
        <fullName evidence="1">Uncharacterized protein</fullName>
    </submittedName>
</protein>
<organism evidence="1">
    <name type="scientific">Anguilla anguilla</name>
    <name type="common">European freshwater eel</name>
    <name type="synonym">Muraena anguilla</name>
    <dbReference type="NCBI Taxonomy" id="7936"/>
    <lineage>
        <taxon>Eukaryota</taxon>
        <taxon>Metazoa</taxon>
        <taxon>Chordata</taxon>
        <taxon>Craniata</taxon>
        <taxon>Vertebrata</taxon>
        <taxon>Euteleostomi</taxon>
        <taxon>Actinopterygii</taxon>
        <taxon>Neopterygii</taxon>
        <taxon>Teleostei</taxon>
        <taxon>Anguilliformes</taxon>
        <taxon>Anguillidae</taxon>
        <taxon>Anguilla</taxon>
    </lineage>
</organism>
<dbReference type="EMBL" id="GBXM01051119">
    <property type="protein sequence ID" value="JAH57458.1"/>
    <property type="molecule type" value="Transcribed_RNA"/>
</dbReference>
<proteinExistence type="predicted"/>
<dbReference type="AlphaFoldDB" id="A0A0E9TXJ3"/>
<reference evidence="1" key="1">
    <citation type="submission" date="2014-11" db="EMBL/GenBank/DDBJ databases">
        <authorList>
            <person name="Amaro Gonzalez C."/>
        </authorList>
    </citation>
    <scope>NUCLEOTIDE SEQUENCE</scope>
</reference>